<protein>
    <submittedName>
        <fullName evidence="1">Uncharacterized protein</fullName>
    </submittedName>
</protein>
<dbReference type="AlphaFoldDB" id="A0A0F8YR04"/>
<proteinExistence type="predicted"/>
<reference evidence="1" key="1">
    <citation type="journal article" date="2015" name="Nature">
        <title>Complex archaea that bridge the gap between prokaryotes and eukaryotes.</title>
        <authorList>
            <person name="Spang A."/>
            <person name="Saw J.H."/>
            <person name="Jorgensen S.L."/>
            <person name="Zaremba-Niedzwiedzka K."/>
            <person name="Martijn J."/>
            <person name="Lind A.E."/>
            <person name="van Eijk R."/>
            <person name="Schleper C."/>
            <person name="Guy L."/>
            <person name="Ettema T.J."/>
        </authorList>
    </citation>
    <scope>NUCLEOTIDE SEQUENCE</scope>
</reference>
<feature type="non-terminal residue" evidence="1">
    <location>
        <position position="64"/>
    </location>
</feature>
<organism evidence="1">
    <name type="scientific">marine sediment metagenome</name>
    <dbReference type="NCBI Taxonomy" id="412755"/>
    <lineage>
        <taxon>unclassified sequences</taxon>
        <taxon>metagenomes</taxon>
        <taxon>ecological metagenomes</taxon>
    </lineage>
</organism>
<sequence length="64" mass="7231">MLKWFKLTIAISVLLLLAVGFAIGYFLTYVVVNAMNAAEKVKEMNNYLKAQTTRNPSYEGEKTL</sequence>
<dbReference type="EMBL" id="LAZR01055506">
    <property type="protein sequence ID" value="KKK76215.1"/>
    <property type="molecule type" value="Genomic_DNA"/>
</dbReference>
<evidence type="ECO:0000313" key="1">
    <source>
        <dbReference type="EMBL" id="KKK76215.1"/>
    </source>
</evidence>
<comment type="caution">
    <text evidence="1">The sequence shown here is derived from an EMBL/GenBank/DDBJ whole genome shotgun (WGS) entry which is preliminary data.</text>
</comment>
<name>A0A0F8YR04_9ZZZZ</name>
<gene>
    <name evidence="1" type="ORF">LCGC14_2865870</name>
</gene>
<accession>A0A0F8YR04</accession>